<organism evidence="2">
    <name type="scientific">uncultured organism</name>
    <dbReference type="NCBI Taxonomy" id="155900"/>
    <lineage>
        <taxon>unclassified sequences</taxon>
        <taxon>environmental samples</taxon>
    </lineage>
</organism>
<sequence length="107" mass="11413">MGISGTSEPERMTSPAFSGMPKAPRVFASQATQFTGEPRAAAPAPVLTTSPFFSTTMPAVTRSTSRGSTMLSPSTNSPQEALSATVSWMRIRQSRMRESTISKHGMT</sequence>
<evidence type="ECO:0000256" key="1">
    <source>
        <dbReference type="SAM" id="MobiDB-lite"/>
    </source>
</evidence>
<protein>
    <submittedName>
        <fullName evidence="2">Uncharacterized protein</fullName>
    </submittedName>
</protein>
<reference evidence="2" key="1">
    <citation type="submission" date="2019-06" db="EMBL/GenBank/DDBJ databases">
        <authorList>
            <person name="Murdoch R.W."/>
            <person name="Fathepure B."/>
        </authorList>
    </citation>
    <scope>NUCLEOTIDE SEQUENCE</scope>
</reference>
<dbReference type="AlphaFoldDB" id="A0A5B8REU8"/>
<gene>
    <name evidence="2" type="ORF">KBTEX_03441</name>
</gene>
<proteinExistence type="predicted"/>
<evidence type="ECO:0000313" key="2">
    <source>
        <dbReference type="EMBL" id="QEA07096.1"/>
    </source>
</evidence>
<name>A0A5B8REU8_9ZZZZ</name>
<dbReference type="EMBL" id="MN079201">
    <property type="protein sequence ID" value="QEA07096.1"/>
    <property type="molecule type" value="Genomic_DNA"/>
</dbReference>
<feature type="region of interest" description="Disordered" evidence="1">
    <location>
        <begin position="1"/>
        <end position="23"/>
    </location>
</feature>
<accession>A0A5B8REU8</accession>
<feature type="region of interest" description="Disordered" evidence="1">
    <location>
        <begin position="59"/>
        <end position="81"/>
    </location>
</feature>